<protein>
    <submittedName>
        <fullName evidence="1">Uncharacterized protein</fullName>
    </submittedName>
</protein>
<accession>A0A699XHB3</accession>
<evidence type="ECO:0000313" key="1">
    <source>
        <dbReference type="EMBL" id="GFD57368.1"/>
    </source>
</evidence>
<gene>
    <name evidence="1" type="ORF">Tci_929337</name>
</gene>
<sequence>TQRLVLEFGHPEVGLFRYLVAPDPLSPRVLVLPPWEEERKEEESEVQRKKHHFGW</sequence>
<organism evidence="1">
    <name type="scientific">Tanacetum cinerariifolium</name>
    <name type="common">Dalmatian daisy</name>
    <name type="synonym">Chrysanthemum cinerariifolium</name>
    <dbReference type="NCBI Taxonomy" id="118510"/>
    <lineage>
        <taxon>Eukaryota</taxon>
        <taxon>Viridiplantae</taxon>
        <taxon>Streptophyta</taxon>
        <taxon>Embryophyta</taxon>
        <taxon>Tracheophyta</taxon>
        <taxon>Spermatophyta</taxon>
        <taxon>Magnoliopsida</taxon>
        <taxon>eudicotyledons</taxon>
        <taxon>Gunneridae</taxon>
        <taxon>Pentapetalae</taxon>
        <taxon>asterids</taxon>
        <taxon>campanulids</taxon>
        <taxon>Asterales</taxon>
        <taxon>Asteraceae</taxon>
        <taxon>Asteroideae</taxon>
        <taxon>Anthemideae</taxon>
        <taxon>Anthemidinae</taxon>
        <taxon>Tanacetum</taxon>
    </lineage>
</organism>
<dbReference type="AlphaFoldDB" id="A0A699XHB3"/>
<proteinExistence type="predicted"/>
<name>A0A699XHB3_TANCI</name>
<dbReference type="EMBL" id="BKCJ011840236">
    <property type="protein sequence ID" value="GFD57368.1"/>
    <property type="molecule type" value="Genomic_DNA"/>
</dbReference>
<reference evidence="1" key="1">
    <citation type="journal article" date="2019" name="Sci. Rep.">
        <title>Draft genome of Tanacetum cinerariifolium, the natural source of mosquito coil.</title>
        <authorList>
            <person name="Yamashiro T."/>
            <person name="Shiraishi A."/>
            <person name="Satake H."/>
            <person name="Nakayama K."/>
        </authorList>
    </citation>
    <scope>NUCLEOTIDE SEQUENCE</scope>
</reference>
<comment type="caution">
    <text evidence="1">The sequence shown here is derived from an EMBL/GenBank/DDBJ whole genome shotgun (WGS) entry which is preliminary data.</text>
</comment>
<feature type="non-terminal residue" evidence="1">
    <location>
        <position position="1"/>
    </location>
</feature>